<name>A0A7R8WCA9_9CRUS</name>
<evidence type="ECO:0000256" key="1">
    <source>
        <dbReference type="SAM" id="MobiDB-lite"/>
    </source>
</evidence>
<dbReference type="SMART" id="SM00799">
    <property type="entry name" value="DENN"/>
    <property type="match status" value="1"/>
</dbReference>
<dbReference type="GO" id="GO:0005085">
    <property type="term" value="F:guanyl-nucleotide exchange factor activity"/>
    <property type="evidence" value="ECO:0007669"/>
    <property type="project" value="InterPro"/>
</dbReference>
<dbReference type="SMART" id="SM00800">
    <property type="entry name" value="uDENN"/>
    <property type="match status" value="1"/>
</dbReference>
<sequence>MTALGHHVPNRFVDYFVVCGLDPRKGLETDQKVLHFSALEDVEDRAPLERSYAPSILTRAPTSVPWNVFDADAVLMLAAPHGVLFQTSRTGKWKKQPGFHSFVVTREDSSRYYGYALTFFEPVTDDRLLSSFQALQTMHFAEQSSQGHQGLLIHNRRSNSTSTSLPRNLGSLSIYRGGRSISRSPSRSRRSSVDEEGDDIDCSPRRRRRGTPKRPPQDPPPPAPASAAAYFDPCRDTLFVSKTLVFLTQCPFVLAAREILHAIHRSVMKESSDGISLESFLSTVLFQVPLPSPGRSIALRIPRGPSLLPAEIILSRPNPLLEPVQFEYPLRTVLRLLGSIENLLRALTCALLENQILLFSRDLEDLMHVGEALRALVFPFSWQLVYVPMVPPALIHLIDAPVPYIMGLPAKRSKGEALGMAGGDSNVCYVDLERGRVDVPEDTPKFPFRSDVIAELSRIFESNGIYEFERSADAPLSAPPHVVKPVQEAPRGRTFQKLRRKDRERTLSYDSDDSGMSSARSSLGGAERKQRESRPKISPFPVDSEKILETSETLLRVKAIATRTGVISDLSDLVITPSSAQGPLPSEENTAEIVEPPNPMPMPPSPAKQRQESVQFRDMKLNAGIREALLNRFVHIFVAYENFIIKPDQDLENWLNSGDTSMVNFDKVAFLSDQRKQHLPFLSRFLETQMFTTFIDRKILSEFGEKDPSVTMFDARIRALREKHSPSSESPLVYSPSKAHDKVLRLLQRRFSLPEAVIALSMSPTSQDNAASIQGPTPLATFPVDLNWERLNGVGGASSNFRRNCRTRRGGVIRRGPNSSSTPRLLSPRSVANWWMEADPRSPRGPETPDAEVGEEDPIAVMTSRRNSLLLGRQQTILGPDMSPAVIAHNNWTFVDQLLKETKSRTKRLLVEKLGAEAVELGHDPSVMGVEENTLIAGLGDLLERIWSHGRVEKKGPSSLWSHLLSFQELEEPVHGVDLSHLNPGGIRVS</sequence>
<dbReference type="PROSITE" id="PS50211">
    <property type="entry name" value="DENN"/>
    <property type="match status" value="1"/>
</dbReference>
<dbReference type="InterPro" id="IPR037213">
    <property type="entry name" value="Run_dom_sf"/>
</dbReference>
<feature type="compositionally biased region" description="Pro residues" evidence="1">
    <location>
        <begin position="213"/>
        <end position="224"/>
    </location>
</feature>
<feature type="compositionally biased region" description="Low complexity" evidence="1">
    <location>
        <begin position="514"/>
        <end position="525"/>
    </location>
</feature>
<feature type="compositionally biased region" description="Pro residues" evidence="1">
    <location>
        <begin position="596"/>
        <end position="606"/>
    </location>
</feature>
<dbReference type="Pfam" id="PF02141">
    <property type="entry name" value="DENN"/>
    <property type="match status" value="1"/>
</dbReference>
<dbReference type="SMART" id="SM00801">
    <property type="entry name" value="dDENN"/>
    <property type="match status" value="1"/>
</dbReference>
<feature type="region of interest" description="Disordered" evidence="1">
    <location>
        <begin position="477"/>
        <end position="540"/>
    </location>
</feature>
<proteinExistence type="predicted"/>
<feature type="region of interest" description="Disordered" evidence="1">
    <location>
        <begin position="578"/>
        <end position="611"/>
    </location>
</feature>
<dbReference type="AlphaFoldDB" id="A0A7R8WCA9"/>
<dbReference type="InterPro" id="IPR037516">
    <property type="entry name" value="Tripartite_DENN"/>
</dbReference>
<feature type="compositionally biased region" description="Basic and acidic residues" evidence="1">
    <location>
        <begin position="526"/>
        <end position="535"/>
    </location>
</feature>
<evidence type="ECO:0000313" key="2">
    <source>
        <dbReference type="EMBL" id="CAD7228996.1"/>
    </source>
</evidence>
<dbReference type="InterPro" id="IPR005113">
    <property type="entry name" value="uDENN_dom"/>
</dbReference>
<dbReference type="Gene3D" id="1.20.58.900">
    <property type="match status" value="1"/>
</dbReference>
<protein>
    <submittedName>
        <fullName evidence="2">Uncharacterized protein</fullName>
    </submittedName>
</protein>
<dbReference type="InterPro" id="IPR043153">
    <property type="entry name" value="DENN_C"/>
</dbReference>
<dbReference type="InterPro" id="IPR001194">
    <property type="entry name" value="cDENN_dom"/>
</dbReference>
<organism evidence="2">
    <name type="scientific">Cyprideis torosa</name>
    <dbReference type="NCBI Taxonomy" id="163714"/>
    <lineage>
        <taxon>Eukaryota</taxon>
        <taxon>Metazoa</taxon>
        <taxon>Ecdysozoa</taxon>
        <taxon>Arthropoda</taxon>
        <taxon>Crustacea</taxon>
        <taxon>Oligostraca</taxon>
        <taxon>Ostracoda</taxon>
        <taxon>Podocopa</taxon>
        <taxon>Podocopida</taxon>
        <taxon>Cytherocopina</taxon>
        <taxon>Cytheroidea</taxon>
        <taxon>Cytherideidae</taxon>
        <taxon>Cyprideis</taxon>
    </lineage>
</organism>
<dbReference type="Pfam" id="PF03455">
    <property type="entry name" value="dDENN"/>
    <property type="match status" value="1"/>
</dbReference>
<dbReference type="PANTHER" id="PTHR46070">
    <property type="entry name" value="PINSTRIPE, ISOFORM A"/>
    <property type="match status" value="1"/>
</dbReference>
<accession>A0A7R8WCA9</accession>
<dbReference type="OrthoDB" id="6366354at2759"/>
<feature type="compositionally biased region" description="Low complexity" evidence="1">
    <location>
        <begin position="176"/>
        <end position="185"/>
    </location>
</feature>
<dbReference type="Pfam" id="PF03456">
    <property type="entry name" value="uDENN"/>
    <property type="match status" value="1"/>
</dbReference>
<dbReference type="InterPro" id="IPR005112">
    <property type="entry name" value="dDENN_dom"/>
</dbReference>
<gene>
    <name evidence="2" type="ORF">CTOB1V02_LOCUS6870</name>
</gene>
<reference evidence="2" key="1">
    <citation type="submission" date="2020-11" db="EMBL/GenBank/DDBJ databases">
        <authorList>
            <person name="Tran Van P."/>
        </authorList>
    </citation>
    <scope>NUCLEOTIDE SEQUENCE</scope>
</reference>
<dbReference type="InterPro" id="IPR047278">
    <property type="entry name" value="DEN5A/B"/>
</dbReference>
<feature type="region of interest" description="Disordered" evidence="1">
    <location>
        <begin position="176"/>
        <end position="227"/>
    </location>
</feature>
<dbReference type="EMBL" id="OB661802">
    <property type="protein sequence ID" value="CAD7228996.1"/>
    <property type="molecule type" value="Genomic_DNA"/>
</dbReference>
<dbReference type="PANTHER" id="PTHR46070:SF1">
    <property type="entry name" value="PINSTRIPE, ISOFORM A"/>
    <property type="match status" value="1"/>
</dbReference>
<dbReference type="Gene3D" id="3.40.50.11500">
    <property type="match status" value="1"/>
</dbReference>
<dbReference type="GO" id="GO:0031267">
    <property type="term" value="F:small GTPase binding"/>
    <property type="evidence" value="ECO:0007669"/>
    <property type="project" value="InterPro"/>
</dbReference>